<dbReference type="CDD" id="cd02796">
    <property type="entry name" value="tRNA_bind_bactPheRS"/>
    <property type="match status" value="1"/>
</dbReference>
<dbReference type="FunFam" id="2.40.50.140:FF:000045">
    <property type="entry name" value="Phenylalanine--tRNA ligase beta subunit"/>
    <property type="match status" value="1"/>
</dbReference>
<dbReference type="PROSITE" id="PS50886">
    <property type="entry name" value="TRBD"/>
    <property type="match status" value="1"/>
</dbReference>
<accession>A0A3R6YKB2</accession>
<evidence type="ECO:0000256" key="2">
    <source>
        <dbReference type="ARBA" id="ARBA00022884"/>
    </source>
</evidence>
<gene>
    <name evidence="5" type="ORF">DS832_02200</name>
</gene>
<comment type="caution">
    <text evidence="5">The sequence shown here is derived from an EMBL/GenBank/DDBJ whole genome shotgun (WGS) entry which is preliminary data.</text>
</comment>
<evidence type="ECO:0000259" key="4">
    <source>
        <dbReference type="PROSITE" id="PS50886"/>
    </source>
</evidence>
<feature type="domain" description="TRNA-binding" evidence="4">
    <location>
        <begin position="91"/>
        <end position="202"/>
    </location>
</feature>
<organism evidence="5 6">
    <name type="scientific">Bombilactobacillus bombi</name>
    <dbReference type="NCBI Taxonomy" id="1303590"/>
    <lineage>
        <taxon>Bacteria</taxon>
        <taxon>Bacillati</taxon>
        <taxon>Bacillota</taxon>
        <taxon>Bacilli</taxon>
        <taxon>Lactobacillales</taxon>
        <taxon>Lactobacillaceae</taxon>
        <taxon>Bombilactobacillus</taxon>
    </lineage>
</organism>
<dbReference type="InterPro" id="IPR027855">
    <property type="entry name" value="DUF4479"/>
</dbReference>
<evidence type="ECO:0000313" key="5">
    <source>
        <dbReference type="EMBL" id="RHW48435.1"/>
    </source>
</evidence>
<dbReference type="InterPro" id="IPR037154">
    <property type="entry name" value="YtpR-like_sf"/>
</dbReference>
<dbReference type="SUPFAM" id="SSF50249">
    <property type="entry name" value="Nucleic acid-binding proteins"/>
    <property type="match status" value="1"/>
</dbReference>
<dbReference type="InterPro" id="IPR012340">
    <property type="entry name" value="NA-bd_OB-fold"/>
</dbReference>
<dbReference type="RefSeq" id="WP_118910183.1">
    <property type="nucleotide sequence ID" value="NZ_QOCS01000005.1"/>
</dbReference>
<name>A0A3R6YKB2_9LACO</name>
<dbReference type="Gene3D" id="2.40.50.140">
    <property type="entry name" value="Nucleic acid-binding proteins"/>
    <property type="match status" value="1"/>
</dbReference>
<reference evidence="5 6" key="1">
    <citation type="submission" date="2018-07" db="EMBL/GenBank/DDBJ databases">
        <title>Genome sequences of six Lactobacillus spp. isolated from bumble bee guts.</title>
        <authorList>
            <person name="Motta E.V.S."/>
            <person name="Moran N.A."/>
        </authorList>
    </citation>
    <scope>NUCLEOTIDE SEQUENCE [LARGE SCALE GENOMIC DNA]</scope>
    <source>
        <strain evidence="5 6">LV-8.1</strain>
    </source>
</reference>
<keyword evidence="2 3" id="KW-0694">RNA-binding</keyword>
<dbReference type="Proteomes" id="UP000284822">
    <property type="component" value="Unassembled WGS sequence"/>
</dbReference>
<dbReference type="EMBL" id="QOCS01000005">
    <property type="protein sequence ID" value="RHW48435.1"/>
    <property type="molecule type" value="Genomic_DNA"/>
</dbReference>
<dbReference type="Pfam" id="PF14794">
    <property type="entry name" value="DUF4479"/>
    <property type="match status" value="1"/>
</dbReference>
<protein>
    <submittedName>
        <fullName evidence="5">DUF4479 domain-containing protein</fullName>
    </submittedName>
</protein>
<dbReference type="NCBIfam" id="NF045760">
    <property type="entry name" value="YtpR"/>
    <property type="match status" value="1"/>
</dbReference>
<evidence type="ECO:0000313" key="6">
    <source>
        <dbReference type="Proteomes" id="UP000284822"/>
    </source>
</evidence>
<dbReference type="GO" id="GO:0000049">
    <property type="term" value="F:tRNA binding"/>
    <property type="evidence" value="ECO:0007669"/>
    <property type="project" value="UniProtKB-UniRule"/>
</dbReference>
<dbReference type="InterPro" id="IPR033714">
    <property type="entry name" value="tRNA_bind_bactPheRS"/>
</dbReference>
<evidence type="ECO:0000256" key="1">
    <source>
        <dbReference type="ARBA" id="ARBA00022555"/>
    </source>
</evidence>
<sequence length="211" mass="23026">MLISSYNPDVLGDVLIVVTGADSSQQEYLQKANIVQITNDQRQVIGYNFFDMAQSLGLKSQDCGQVFLTDSQVQILNDCLKNNGIEDVLVADLTPKFVVGYVQSMEAHPNSDHLHICQVKTDADQLEQIVCGAPNVDQGQKVVVAKVGAMMPNGQIIFPGQLRGIDSNGMLCSAKELGLSQAPKKRGILVLDDQYQVGTALDLQELNQNYK</sequence>
<evidence type="ECO:0000256" key="3">
    <source>
        <dbReference type="PROSITE-ProRule" id="PRU00209"/>
    </source>
</evidence>
<dbReference type="Pfam" id="PF01588">
    <property type="entry name" value="tRNA_bind"/>
    <property type="match status" value="1"/>
</dbReference>
<proteinExistence type="predicted"/>
<dbReference type="AlphaFoldDB" id="A0A3R6YKB2"/>
<dbReference type="InterPro" id="IPR002547">
    <property type="entry name" value="tRNA-bd_dom"/>
</dbReference>
<keyword evidence="1 3" id="KW-0820">tRNA-binding</keyword>
<dbReference type="Gene3D" id="3.30.1940.10">
    <property type="entry name" value="YtpR-like"/>
    <property type="match status" value="1"/>
</dbReference>